<evidence type="ECO:0000256" key="2">
    <source>
        <dbReference type="ARBA" id="ARBA00022801"/>
    </source>
</evidence>
<gene>
    <name evidence="5" type="ORF">NDES1114_LOCUS18234</name>
</gene>
<dbReference type="InterPro" id="IPR036691">
    <property type="entry name" value="Endo/exonu/phosph_ase_sf"/>
</dbReference>
<name>A0A7S1M6F7_NEODS</name>
<accession>A0A7S1M6F7</accession>
<dbReference type="SMART" id="SM00128">
    <property type="entry name" value="IPPc"/>
    <property type="match status" value="1"/>
</dbReference>
<dbReference type="InterPro" id="IPR000300">
    <property type="entry name" value="IPPc"/>
</dbReference>
<feature type="domain" description="Inositol polyphosphate-related phosphatase" evidence="4">
    <location>
        <begin position="7"/>
        <end position="389"/>
    </location>
</feature>
<dbReference type="AlphaFoldDB" id="A0A7S1M6F7"/>
<evidence type="ECO:0000256" key="3">
    <source>
        <dbReference type="ARBA" id="ARBA00023599"/>
    </source>
</evidence>
<organism evidence="5">
    <name type="scientific">Neobodo designis</name>
    <name type="common">Flagellated protozoan</name>
    <name type="synonym">Bodo designis</name>
    <dbReference type="NCBI Taxonomy" id="312471"/>
    <lineage>
        <taxon>Eukaryota</taxon>
        <taxon>Discoba</taxon>
        <taxon>Euglenozoa</taxon>
        <taxon>Kinetoplastea</taxon>
        <taxon>Metakinetoplastina</taxon>
        <taxon>Neobodonida</taxon>
        <taxon>Neobodo</taxon>
    </lineage>
</organism>
<dbReference type="SUPFAM" id="SSF56219">
    <property type="entry name" value="DNase I-like"/>
    <property type="match status" value="1"/>
</dbReference>
<comment type="similarity">
    <text evidence="3">Belongs to the inositol 1,4,5-trisphosphate 5-phosphatase type I family.</text>
</comment>
<dbReference type="PANTHER" id="PTHR12997">
    <property type="entry name" value="TYPE I INOSITOL-1,4,5-TRISPHOSPHATE 5-PHOSPHATASE"/>
    <property type="match status" value="1"/>
</dbReference>
<dbReference type="InterPro" id="IPR039737">
    <property type="entry name" value="INPP5A"/>
</dbReference>
<keyword evidence="2" id="KW-0378">Hydrolase</keyword>
<dbReference type="PANTHER" id="PTHR12997:SF2">
    <property type="entry name" value="INOSITOL POLYPHOSPHATE-5-PHOSPHATASE A"/>
    <property type="match status" value="1"/>
</dbReference>
<sequence>MSETRPEPLQWLLLSQNIGTIECTGDEVSEENKTLTTKWIDSVRQHILDEEQRAGAPIDIVVLHLQEVGGKKFNKAFNQHLEKVVHLCTPYKNGWCSGPIMPDSDDGVTFTAMATVFFVGPRVWEGCSVLSFRHRVFIALSDNPVQWVGSRRALFHGSKFSAAGSSRKGYLITALRVGNQTFNFVNVHLFHDADNSVAAKESPSEYAVKRVEALNEIAAELAVVAAPEDPLFIFGDFNFRLDIGRVVKALEQQFDQKITLGKKKVSAPDAAWKYLQDPTNWEELRTYDTEGPAAMRSLRERSALSMAEPHRGFGPTYLRETDAELVEKNATTTGDHRAVFKRDRFPAWCDRVWINTSASQHAQSLSYWTAGLHEMDHQPVQLRFTTVVP</sequence>
<reference evidence="5" key="1">
    <citation type="submission" date="2021-01" db="EMBL/GenBank/DDBJ databases">
        <authorList>
            <person name="Corre E."/>
            <person name="Pelletier E."/>
            <person name="Niang G."/>
            <person name="Scheremetjew M."/>
            <person name="Finn R."/>
            <person name="Kale V."/>
            <person name="Holt S."/>
            <person name="Cochrane G."/>
            <person name="Meng A."/>
            <person name="Brown T."/>
            <person name="Cohen L."/>
        </authorList>
    </citation>
    <scope>NUCLEOTIDE SEQUENCE</scope>
    <source>
        <strain evidence="5">CCAP 1951/1</strain>
    </source>
</reference>
<dbReference type="Pfam" id="PF22669">
    <property type="entry name" value="Exo_endo_phos2"/>
    <property type="match status" value="1"/>
</dbReference>
<dbReference type="GO" id="GO:0004445">
    <property type="term" value="F:inositol-polyphosphate 5-phosphatase activity"/>
    <property type="evidence" value="ECO:0007669"/>
    <property type="project" value="UniProtKB-EC"/>
</dbReference>
<evidence type="ECO:0000313" key="5">
    <source>
        <dbReference type="EMBL" id="CAD9122725.1"/>
    </source>
</evidence>
<dbReference type="EC" id="3.1.3.56" evidence="1"/>
<protein>
    <recommendedName>
        <fullName evidence="1">inositol-polyphosphate 5-phosphatase</fullName>
        <ecNumber evidence="1">3.1.3.56</ecNumber>
    </recommendedName>
</protein>
<evidence type="ECO:0000259" key="4">
    <source>
        <dbReference type="SMART" id="SM00128"/>
    </source>
</evidence>
<dbReference type="GO" id="GO:0046856">
    <property type="term" value="P:phosphatidylinositol dephosphorylation"/>
    <property type="evidence" value="ECO:0007669"/>
    <property type="project" value="InterPro"/>
</dbReference>
<proteinExistence type="inferred from homology"/>
<dbReference type="EMBL" id="HBGF01027506">
    <property type="protein sequence ID" value="CAD9122725.1"/>
    <property type="molecule type" value="Transcribed_RNA"/>
</dbReference>
<evidence type="ECO:0000256" key="1">
    <source>
        <dbReference type="ARBA" id="ARBA00012997"/>
    </source>
</evidence>
<dbReference type="Gene3D" id="3.60.10.10">
    <property type="entry name" value="Endonuclease/exonuclease/phosphatase"/>
    <property type="match status" value="1"/>
</dbReference>